<evidence type="ECO:0000259" key="2">
    <source>
        <dbReference type="Pfam" id="PF07859"/>
    </source>
</evidence>
<keyword evidence="4" id="KW-1185">Reference proteome</keyword>
<dbReference type="Pfam" id="PF07859">
    <property type="entry name" value="Abhydrolase_3"/>
    <property type="match status" value="2"/>
</dbReference>
<dbReference type="GO" id="GO:0016787">
    <property type="term" value="F:hydrolase activity"/>
    <property type="evidence" value="ECO:0007669"/>
    <property type="project" value="UniProtKB-KW"/>
</dbReference>
<dbReference type="Ensembl" id="ENSVKKT00000024954.1">
    <property type="protein sequence ID" value="ENSVKKP00000024361.1"/>
    <property type="gene ID" value="ENSVKKG00000016048.1"/>
</dbReference>
<dbReference type="PANTHER" id="PTHR48081">
    <property type="entry name" value="AB HYDROLASE SUPERFAMILY PROTEIN C4A8.06C"/>
    <property type="match status" value="1"/>
</dbReference>
<organism evidence="3 4">
    <name type="scientific">Varanus komodoensis</name>
    <name type="common">Komodo dragon</name>
    <dbReference type="NCBI Taxonomy" id="61221"/>
    <lineage>
        <taxon>Eukaryota</taxon>
        <taxon>Metazoa</taxon>
        <taxon>Chordata</taxon>
        <taxon>Craniata</taxon>
        <taxon>Vertebrata</taxon>
        <taxon>Euteleostomi</taxon>
        <taxon>Lepidosauria</taxon>
        <taxon>Squamata</taxon>
        <taxon>Bifurcata</taxon>
        <taxon>Unidentata</taxon>
        <taxon>Episquamata</taxon>
        <taxon>Toxicofera</taxon>
        <taxon>Anguimorpha</taxon>
        <taxon>Paleoanguimorpha</taxon>
        <taxon>Varanoidea</taxon>
        <taxon>Varanidae</taxon>
        <taxon>Varanus</taxon>
    </lineage>
</organism>
<feature type="domain" description="Alpha/beta hydrolase fold-3" evidence="2">
    <location>
        <begin position="254"/>
        <end position="318"/>
    </location>
</feature>
<reference evidence="3" key="2">
    <citation type="submission" date="2025-09" db="UniProtKB">
        <authorList>
            <consortium name="Ensembl"/>
        </authorList>
    </citation>
    <scope>IDENTIFICATION</scope>
</reference>
<dbReference type="InterPro" id="IPR029058">
    <property type="entry name" value="AB_hydrolase_fold"/>
</dbReference>
<dbReference type="Proteomes" id="UP000694545">
    <property type="component" value="Unplaced"/>
</dbReference>
<sequence length="347" mass="39640">IVLEKLRLYNRLSFSRLVLKGLPTCKDSSLSIQDQKFDEVPVRIYQSKETYTTKRKAFLFFHGGAGTHGTLGKNTLLASYGIPCKLATNLVALKNPYPNQFYECLNATFHLMKHVDDYHIDASRIILSGDSCGANFATRICQVLAGREDLPKIHAQVLIYPALQGMDFDLPSYQQNARAPLMWREMVPYFCCLFLNKQPSLTTNILEGQHVPEEMRQKYRKWVSGDLVPEEFKVRGYKPRDPASYTFKPEVYEEMKTILDVMFSPLFAEDDVIQKLPQTCILTCEYDVLRDDGLLYKKRLEDNGVPVNWIHIENGLHTSAVTFGYGLLTLPSAKRIVQDIAEVVKNL</sequence>
<evidence type="ECO:0000313" key="3">
    <source>
        <dbReference type="Ensembl" id="ENSVKKP00000024361.1"/>
    </source>
</evidence>
<dbReference type="AlphaFoldDB" id="A0A8D2LNU6"/>
<dbReference type="InterPro" id="IPR050300">
    <property type="entry name" value="GDXG_lipolytic_enzyme"/>
</dbReference>
<reference evidence="3" key="1">
    <citation type="submission" date="2025-08" db="UniProtKB">
        <authorList>
            <consortium name="Ensembl"/>
        </authorList>
    </citation>
    <scope>IDENTIFICATION</scope>
</reference>
<proteinExistence type="predicted"/>
<dbReference type="PANTHER" id="PTHR48081:SF32">
    <property type="entry name" value="ALPHA_BETA HYDROLASE FOLD-3 DOMAIN-CONTAINING PROTEIN"/>
    <property type="match status" value="1"/>
</dbReference>
<dbReference type="SUPFAM" id="SSF53474">
    <property type="entry name" value="alpha/beta-Hydrolases"/>
    <property type="match status" value="1"/>
</dbReference>
<accession>A0A8D2LNU6</accession>
<evidence type="ECO:0000313" key="4">
    <source>
        <dbReference type="Proteomes" id="UP000694545"/>
    </source>
</evidence>
<keyword evidence="1" id="KW-0378">Hydrolase</keyword>
<dbReference type="Gene3D" id="3.40.50.1820">
    <property type="entry name" value="alpha/beta hydrolase"/>
    <property type="match status" value="1"/>
</dbReference>
<dbReference type="InterPro" id="IPR013094">
    <property type="entry name" value="AB_hydrolase_3"/>
</dbReference>
<evidence type="ECO:0000256" key="1">
    <source>
        <dbReference type="ARBA" id="ARBA00022801"/>
    </source>
</evidence>
<dbReference type="OMA" id="FCCRYLN"/>
<feature type="domain" description="Alpha/beta hydrolase fold-3" evidence="2">
    <location>
        <begin position="59"/>
        <end position="197"/>
    </location>
</feature>
<name>A0A8D2LNU6_VARKO</name>
<protein>
    <recommendedName>
        <fullName evidence="2">Alpha/beta hydrolase fold-3 domain-containing protein</fullName>
    </recommendedName>
</protein>